<evidence type="ECO:0000256" key="3">
    <source>
        <dbReference type="ARBA" id="ARBA00022679"/>
    </source>
</evidence>
<name>A0ABY6DSD8_9NEIS</name>
<accession>A0ABY6DSD8</accession>
<keyword evidence="7" id="KW-1185">Reference proteome</keyword>
<dbReference type="SUPFAM" id="SSF53383">
    <property type="entry name" value="PLP-dependent transferases"/>
    <property type="match status" value="1"/>
</dbReference>
<dbReference type="PANTHER" id="PTHR11986:SF79">
    <property type="entry name" value="ACETYLORNITHINE AMINOTRANSFERASE, MITOCHONDRIAL"/>
    <property type="match status" value="1"/>
</dbReference>
<dbReference type="InterPro" id="IPR050103">
    <property type="entry name" value="Class-III_PLP-dep_AT"/>
</dbReference>
<dbReference type="GO" id="GO:0008483">
    <property type="term" value="F:transaminase activity"/>
    <property type="evidence" value="ECO:0007669"/>
    <property type="project" value="UniProtKB-KW"/>
</dbReference>
<keyword evidence="2 6" id="KW-0032">Aminotransferase</keyword>
<reference evidence="6" key="1">
    <citation type="submission" date="2022-10" db="EMBL/GenBank/DDBJ databases">
        <title>Chitiniphilus purpureus sp. nov., a novel chitin-degrading bacterium isolated from crawfish pond sediment.</title>
        <authorList>
            <person name="Li K."/>
        </authorList>
    </citation>
    <scope>NUCLEOTIDE SEQUENCE</scope>
    <source>
        <strain evidence="6">CD1</strain>
    </source>
</reference>
<dbReference type="Gene3D" id="3.90.1150.10">
    <property type="entry name" value="Aspartate Aminotransferase, domain 1"/>
    <property type="match status" value="1"/>
</dbReference>
<dbReference type="Pfam" id="PF00202">
    <property type="entry name" value="Aminotran_3"/>
    <property type="match status" value="1"/>
</dbReference>
<evidence type="ECO:0000313" key="6">
    <source>
        <dbReference type="EMBL" id="UXY17148.1"/>
    </source>
</evidence>
<dbReference type="PIRSF" id="PIRSF000521">
    <property type="entry name" value="Transaminase_4ab_Lys_Orn"/>
    <property type="match status" value="1"/>
</dbReference>
<dbReference type="InterPro" id="IPR015421">
    <property type="entry name" value="PyrdxlP-dep_Trfase_major"/>
</dbReference>
<comment type="cofactor">
    <cofactor evidence="1">
        <name>pyridoxal 5'-phosphate</name>
        <dbReference type="ChEBI" id="CHEBI:597326"/>
    </cofactor>
</comment>
<evidence type="ECO:0000256" key="4">
    <source>
        <dbReference type="ARBA" id="ARBA00022898"/>
    </source>
</evidence>
<evidence type="ECO:0000256" key="5">
    <source>
        <dbReference type="RuleBase" id="RU003560"/>
    </source>
</evidence>
<dbReference type="EMBL" id="CP106753">
    <property type="protein sequence ID" value="UXY17148.1"/>
    <property type="molecule type" value="Genomic_DNA"/>
</dbReference>
<dbReference type="InterPro" id="IPR015422">
    <property type="entry name" value="PyrdxlP-dep_Trfase_small"/>
</dbReference>
<dbReference type="PANTHER" id="PTHR11986">
    <property type="entry name" value="AMINOTRANSFERASE CLASS III"/>
    <property type="match status" value="1"/>
</dbReference>
<sequence>MNCQQLIAMAGRHWNPTAATMYRVAHRTVESHSAGSWVFDEDGRRFLDFACSYGVFIVGHCNPHVQERVIRQIEKLAASPYGTANATGAEFFKVLTDMLPGDLKRVYFANSGAEISELTMRAVLAIQAPRKKIIVIRNSYHGKTLGALNLLGQQNHRAPFLPLSPDVSFVPWGDLEAMQREVGAGAAAVFLEPVLGGAYLQTPPPGYVRGVAELCQKTDTLFVADEIQTAFGRCGRMFAIEYDPGIQPDIMLLSKGITGGHSSIAVAVMRESLVRKLEAIPGLPARYLATDSGGSPYACAAALAAIEFIREHNLPAQAEKLGARLLGGLRDAARKHPALILDAPGIGLMTGLRVRNPAVETAITIGLGKRGIHVGHSMNESAQHPVLRFYPALTVTEAEIDQVLAALNETLATLDRKPAFVFDLMNQIVKRQYRLPPKVLFKLAGVKD</sequence>
<dbReference type="Proteomes" id="UP001061302">
    <property type="component" value="Chromosome"/>
</dbReference>
<dbReference type="RefSeq" id="WP_263126578.1">
    <property type="nucleotide sequence ID" value="NZ_CP106753.1"/>
</dbReference>
<comment type="similarity">
    <text evidence="5">Belongs to the class-III pyridoxal-phosphate-dependent aminotransferase family.</text>
</comment>
<proteinExistence type="inferred from homology"/>
<evidence type="ECO:0000256" key="1">
    <source>
        <dbReference type="ARBA" id="ARBA00001933"/>
    </source>
</evidence>
<dbReference type="InterPro" id="IPR005814">
    <property type="entry name" value="Aminotrans_3"/>
</dbReference>
<evidence type="ECO:0000313" key="7">
    <source>
        <dbReference type="Proteomes" id="UP001061302"/>
    </source>
</evidence>
<keyword evidence="3" id="KW-0808">Transferase</keyword>
<protein>
    <submittedName>
        <fullName evidence="6">Aspartate aminotransferase family protein</fullName>
    </submittedName>
</protein>
<organism evidence="6 7">
    <name type="scientific">Chitiniphilus purpureus</name>
    <dbReference type="NCBI Taxonomy" id="2981137"/>
    <lineage>
        <taxon>Bacteria</taxon>
        <taxon>Pseudomonadati</taxon>
        <taxon>Pseudomonadota</taxon>
        <taxon>Betaproteobacteria</taxon>
        <taxon>Neisseriales</taxon>
        <taxon>Chitinibacteraceae</taxon>
        <taxon>Chitiniphilus</taxon>
    </lineage>
</organism>
<dbReference type="InterPro" id="IPR049704">
    <property type="entry name" value="Aminotrans_3_PPA_site"/>
</dbReference>
<dbReference type="CDD" id="cd00610">
    <property type="entry name" value="OAT_like"/>
    <property type="match status" value="1"/>
</dbReference>
<dbReference type="PROSITE" id="PS00600">
    <property type="entry name" value="AA_TRANSFER_CLASS_3"/>
    <property type="match status" value="1"/>
</dbReference>
<evidence type="ECO:0000256" key="2">
    <source>
        <dbReference type="ARBA" id="ARBA00022576"/>
    </source>
</evidence>
<keyword evidence="4 5" id="KW-0663">Pyridoxal phosphate</keyword>
<gene>
    <name evidence="6" type="ORF">N8I74_09110</name>
</gene>
<dbReference type="Gene3D" id="3.40.640.10">
    <property type="entry name" value="Type I PLP-dependent aspartate aminotransferase-like (Major domain)"/>
    <property type="match status" value="1"/>
</dbReference>
<dbReference type="InterPro" id="IPR015424">
    <property type="entry name" value="PyrdxlP-dep_Trfase"/>
</dbReference>